<evidence type="ECO:0000313" key="4">
    <source>
        <dbReference type="EMBL" id="TDL41714.1"/>
    </source>
</evidence>
<dbReference type="Gene3D" id="1.20.120.1600">
    <property type="match status" value="1"/>
</dbReference>
<sequence>MTAPGKARSGVLETPFGAVRGVLFDIDDTLVDLEYSMTTALREVSEHLLPGLDQAGWERFGRIFTHETTHYYDQYLAGEVTFNEQRLLRGRAALGHFGVELADGEESHRWLSAYMERQPAYVKPFPDVLPLLDVLDGAGIPYGAVSNNVHDYQRAKLDSAGLERVTHLVGTDTLGVAKPNPAIYLEGVRLLGTAASETLYVGDNRLLDAEGSTAAGLLGVWLNRTGEPVTGFDGHMVASLDGLVRHVTPGRFVRAESLG</sequence>
<dbReference type="SUPFAM" id="SSF56784">
    <property type="entry name" value="HAD-like"/>
    <property type="match status" value="1"/>
</dbReference>
<dbReference type="SFLD" id="SFLDG01129">
    <property type="entry name" value="C1.5:_HAD__Beta-PGM__Phosphata"/>
    <property type="match status" value="1"/>
</dbReference>
<dbReference type="InterPro" id="IPR023214">
    <property type="entry name" value="HAD_sf"/>
</dbReference>
<dbReference type="AlphaFoldDB" id="A0A4R5YAH8"/>
<dbReference type="GO" id="GO:0016787">
    <property type="term" value="F:hydrolase activity"/>
    <property type="evidence" value="ECO:0007669"/>
    <property type="project" value="UniProtKB-KW"/>
</dbReference>
<organism evidence="4 5">
    <name type="scientific">Arthrobacter nitrophenolicus</name>
    <dbReference type="NCBI Taxonomy" id="683150"/>
    <lineage>
        <taxon>Bacteria</taxon>
        <taxon>Bacillati</taxon>
        <taxon>Actinomycetota</taxon>
        <taxon>Actinomycetes</taxon>
        <taxon>Micrococcales</taxon>
        <taxon>Micrococcaceae</taxon>
        <taxon>Arthrobacter</taxon>
    </lineage>
</organism>
<dbReference type="PANTHER" id="PTHR46470">
    <property type="entry name" value="N-ACYLNEURAMINATE-9-PHOSPHATASE"/>
    <property type="match status" value="1"/>
</dbReference>
<dbReference type="Pfam" id="PF00702">
    <property type="entry name" value="Hydrolase"/>
    <property type="match status" value="1"/>
</dbReference>
<dbReference type="PRINTS" id="PR00413">
    <property type="entry name" value="HADHALOGNASE"/>
</dbReference>
<protein>
    <submittedName>
        <fullName evidence="4">HAD family hydrolase</fullName>
    </submittedName>
</protein>
<dbReference type="Gene3D" id="3.40.50.1000">
    <property type="entry name" value="HAD superfamily/HAD-like"/>
    <property type="match status" value="1"/>
</dbReference>
<dbReference type="NCBIfam" id="TIGR01549">
    <property type="entry name" value="HAD-SF-IA-v1"/>
    <property type="match status" value="1"/>
</dbReference>
<reference evidence="4 5" key="1">
    <citation type="submission" date="2019-03" db="EMBL/GenBank/DDBJ databases">
        <title>Genome Sequencing and Assembly of Various Microbes Isolated from Partially Reclaimed Soil and Acid Mine Drainage (AMD) Site.</title>
        <authorList>
            <person name="Steinbock B."/>
            <person name="Bechtold R."/>
            <person name="Sevigny J.L."/>
            <person name="Thomas D."/>
            <person name="Cuthill L.R."/>
            <person name="Aveiro Johannsen E.J."/>
            <person name="Thomas K."/>
            <person name="Ghosh A."/>
        </authorList>
    </citation>
    <scope>NUCLEOTIDE SEQUENCE [LARGE SCALE GENOMIC DNA]</scope>
    <source>
        <strain evidence="4 5">S-A1</strain>
    </source>
</reference>
<keyword evidence="2 4" id="KW-0378">Hydrolase</keyword>
<evidence type="ECO:0000256" key="3">
    <source>
        <dbReference type="ARBA" id="ARBA00022842"/>
    </source>
</evidence>
<dbReference type="InterPro" id="IPR036412">
    <property type="entry name" value="HAD-like_sf"/>
</dbReference>
<evidence type="ECO:0000256" key="1">
    <source>
        <dbReference type="ARBA" id="ARBA00001946"/>
    </source>
</evidence>
<evidence type="ECO:0000313" key="5">
    <source>
        <dbReference type="Proteomes" id="UP000294621"/>
    </source>
</evidence>
<dbReference type="RefSeq" id="WP_133346367.1">
    <property type="nucleotide sequence ID" value="NZ_SMZQ01000001.1"/>
</dbReference>
<dbReference type="OrthoDB" id="9810501at2"/>
<dbReference type="EMBL" id="SMZQ01000001">
    <property type="protein sequence ID" value="TDL41714.1"/>
    <property type="molecule type" value="Genomic_DNA"/>
</dbReference>
<dbReference type="GO" id="GO:0044281">
    <property type="term" value="P:small molecule metabolic process"/>
    <property type="evidence" value="ECO:0007669"/>
    <property type="project" value="UniProtKB-ARBA"/>
</dbReference>
<dbReference type="InterPro" id="IPR006439">
    <property type="entry name" value="HAD-SF_hydro_IA"/>
</dbReference>
<dbReference type="PANTHER" id="PTHR46470:SF4">
    <property type="entry name" value="5-AMINO-6-(5-PHOSPHO-D-RIBITYLAMINO)URACIL PHOSPHATASE YIGB"/>
    <property type="match status" value="1"/>
</dbReference>
<keyword evidence="3" id="KW-0460">Magnesium</keyword>
<evidence type="ECO:0000256" key="2">
    <source>
        <dbReference type="ARBA" id="ARBA00022801"/>
    </source>
</evidence>
<dbReference type="SFLD" id="SFLDS00003">
    <property type="entry name" value="Haloacid_Dehalogenase"/>
    <property type="match status" value="1"/>
</dbReference>
<dbReference type="InterPro" id="IPR051400">
    <property type="entry name" value="HAD-like_hydrolase"/>
</dbReference>
<comment type="cofactor">
    <cofactor evidence="1">
        <name>Mg(2+)</name>
        <dbReference type="ChEBI" id="CHEBI:18420"/>
    </cofactor>
</comment>
<gene>
    <name evidence="4" type="ORF">E2R57_03460</name>
</gene>
<dbReference type="STRING" id="683150.G205_02673"/>
<dbReference type="Proteomes" id="UP000294621">
    <property type="component" value="Unassembled WGS sequence"/>
</dbReference>
<name>A0A4R5YAH8_9MICC</name>
<comment type="caution">
    <text evidence="4">The sequence shown here is derived from an EMBL/GenBank/DDBJ whole genome shotgun (WGS) entry which is preliminary data.</text>
</comment>
<accession>A0A4R5YAH8</accession>
<proteinExistence type="predicted"/>